<dbReference type="Proteomes" id="UP000192738">
    <property type="component" value="Unassembled WGS sequence"/>
</dbReference>
<reference evidence="2 3" key="1">
    <citation type="submission" date="2017-04" db="EMBL/GenBank/DDBJ databases">
        <authorList>
            <person name="Afonso C.L."/>
            <person name="Miller P.J."/>
            <person name="Scott M.A."/>
            <person name="Spackman E."/>
            <person name="Goraichik I."/>
            <person name="Dimitrov K.M."/>
            <person name="Suarez D.L."/>
            <person name="Swayne D.E."/>
        </authorList>
    </citation>
    <scope>NUCLEOTIDE SEQUENCE [LARGE SCALE GENOMIC DNA]</scope>
    <source>
        <strain evidence="2 3">DSM 5090</strain>
    </source>
</reference>
<dbReference type="AlphaFoldDB" id="A0A1W1YV69"/>
<evidence type="ECO:0000256" key="1">
    <source>
        <dbReference type="SAM" id="Phobius"/>
    </source>
</evidence>
<dbReference type="STRING" id="112901.SAMN04488500_102206"/>
<keyword evidence="3" id="KW-1185">Reference proteome</keyword>
<dbReference type="EMBL" id="FWXI01000002">
    <property type="protein sequence ID" value="SMC39731.1"/>
    <property type="molecule type" value="Genomic_DNA"/>
</dbReference>
<keyword evidence="1" id="KW-1133">Transmembrane helix</keyword>
<evidence type="ECO:0000313" key="2">
    <source>
        <dbReference type="EMBL" id="SMC39731.1"/>
    </source>
</evidence>
<keyword evidence="1" id="KW-0472">Membrane</keyword>
<gene>
    <name evidence="2" type="ORF">SAMN04488500_102206</name>
</gene>
<organism evidence="2 3">
    <name type="scientific">Sporomusa malonica</name>
    <dbReference type="NCBI Taxonomy" id="112901"/>
    <lineage>
        <taxon>Bacteria</taxon>
        <taxon>Bacillati</taxon>
        <taxon>Bacillota</taxon>
        <taxon>Negativicutes</taxon>
        <taxon>Selenomonadales</taxon>
        <taxon>Sporomusaceae</taxon>
        <taxon>Sporomusa</taxon>
    </lineage>
</organism>
<feature type="transmembrane region" description="Helical" evidence="1">
    <location>
        <begin position="25"/>
        <end position="46"/>
    </location>
</feature>
<proteinExistence type="predicted"/>
<name>A0A1W1YV69_9FIRM</name>
<sequence>MKENMYTYHYFQNRAVQRPSRTANYVFHVVLLSSTAYIATTLVYLIK</sequence>
<keyword evidence="1" id="KW-0812">Transmembrane</keyword>
<evidence type="ECO:0000313" key="3">
    <source>
        <dbReference type="Proteomes" id="UP000192738"/>
    </source>
</evidence>
<accession>A0A1W1YV69</accession>
<protein>
    <submittedName>
        <fullName evidence="2">Uncharacterized protein</fullName>
    </submittedName>
</protein>